<feature type="domain" description="Aminomethyltransferase C-terminal" evidence="3">
    <location>
        <begin position="10"/>
        <end position="77"/>
    </location>
</feature>
<dbReference type="EMBL" id="BART01024908">
    <property type="protein sequence ID" value="GAG94391.1"/>
    <property type="molecule type" value="Genomic_DNA"/>
</dbReference>
<dbReference type="Gene3D" id="2.40.30.110">
    <property type="entry name" value="Aminomethyltransferase beta-barrel domains"/>
    <property type="match status" value="1"/>
</dbReference>
<dbReference type="PANTHER" id="PTHR43757:SF2">
    <property type="entry name" value="AMINOMETHYLTRANSFERASE, MITOCHONDRIAL"/>
    <property type="match status" value="1"/>
</dbReference>
<organism evidence="4">
    <name type="scientific">marine sediment metagenome</name>
    <dbReference type="NCBI Taxonomy" id="412755"/>
    <lineage>
        <taxon>unclassified sequences</taxon>
        <taxon>metagenomes</taxon>
        <taxon>ecological metagenomes</taxon>
    </lineage>
</organism>
<accession>X1DD88</accession>
<dbReference type="SUPFAM" id="SSF101790">
    <property type="entry name" value="Aminomethyltransferase beta-barrel domain"/>
    <property type="match status" value="1"/>
</dbReference>
<comment type="caution">
    <text evidence="4">The sequence shown here is derived from an EMBL/GenBank/DDBJ whole genome shotgun (WGS) entry which is preliminary data.</text>
</comment>
<dbReference type="GO" id="GO:0008483">
    <property type="term" value="F:transaminase activity"/>
    <property type="evidence" value="ECO:0007669"/>
    <property type="project" value="UniProtKB-KW"/>
</dbReference>
<proteinExistence type="predicted"/>
<sequence length="80" mass="9110">MAYNFYLLNRGIIRKNYKLFKNGVEIGYVTSGGFSPTLKNTIGLALVETQYSSIGTEFDIEIRNKLLKAKVVPTPFYRNI</sequence>
<keyword evidence="2" id="KW-0808">Transferase</keyword>
<dbReference type="InterPro" id="IPR029043">
    <property type="entry name" value="GcvT/YgfZ_C"/>
</dbReference>
<evidence type="ECO:0000256" key="2">
    <source>
        <dbReference type="ARBA" id="ARBA00022679"/>
    </source>
</evidence>
<reference evidence="4" key="1">
    <citation type="journal article" date="2014" name="Front. Microbiol.">
        <title>High frequency of phylogenetically diverse reductive dehalogenase-homologous genes in deep subseafloor sedimentary metagenomes.</title>
        <authorList>
            <person name="Kawai M."/>
            <person name="Futagami T."/>
            <person name="Toyoda A."/>
            <person name="Takaki Y."/>
            <person name="Nishi S."/>
            <person name="Hori S."/>
            <person name="Arai W."/>
            <person name="Tsubouchi T."/>
            <person name="Morono Y."/>
            <person name="Uchiyama I."/>
            <person name="Ito T."/>
            <person name="Fujiyama A."/>
            <person name="Inagaki F."/>
            <person name="Takami H."/>
        </authorList>
    </citation>
    <scope>NUCLEOTIDE SEQUENCE</scope>
    <source>
        <strain evidence="4">Expedition CK06-06</strain>
    </source>
</reference>
<evidence type="ECO:0000256" key="1">
    <source>
        <dbReference type="ARBA" id="ARBA00022576"/>
    </source>
</evidence>
<protein>
    <recommendedName>
        <fullName evidence="3">Aminomethyltransferase C-terminal domain-containing protein</fullName>
    </recommendedName>
</protein>
<name>X1DD88_9ZZZZ</name>
<dbReference type="AlphaFoldDB" id="X1DD88"/>
<dbReference type="PANTHER" id="PTHR43757">
    <property type="entry name" value="AMINOMETHYLTRANSFERASE"/>
    <property type="match status" value="1"/>
</dbReference>
<evidence type="ECO:0000313" key="4">
    <source>
        <dbReference type="EMBL" id="GAG94391.1"/>
    </source>
</evidence>
<dbReference type="InterPro" id="IPR028896">
    <property type="entry name" value="GcvT/YgfZ/DmdA"/>
</dbReference>
<keyword evidence="1" id="KW-0032">Aminotransferase</keyword>
<gene>
    <name evidence="4" type="ORF">S01H4_44841</name>
</gene>
<dbReference type="GO" id="GO:0005829">
    <property type="term" value="C:cytosol"/>
    <property type="evidence" value="ECO:0007669"/>
    <property type="project" value="TreeGrafter"/>
</dbReference>
<dbReference type="InterPro" id="IPR013977">
    <property type="entry name" value="GcvT_C"/>
</dbReference>
<evidence type="ECO:0000259" key="3">
    <source>
        <dbReference type="Pfam" id="PF08669"/>
    </source>
</evidence>
<dbReference type="Pfam" id="PF08669">
    <property type="entry name" value="GCV_T_C"/>
    <property type="match status" value="1"/>
</dbReference>
<dbReference type="FunFam" id="2.40.30.110:FF:000003">
    <property type="entry name" value="Aminomethyltransferase"/>
    <property type="match status" value="1"/>
</dbReference>